<evidence type="ECO:0000256" key="4">
    <source>
        <dbReference type="ARBA" id="ARBA00022692"/>
    </source>
</evidence>
<dbReference type="GO" id="GO:0022857">
    <property type="term" value="F:transmembrane transporter activity"/>
    <property type="evidence" value="ECO:0007669"/>
    <property type="project" value="InterPro"/>
</dbReference>
<dbReference type="GO" id="GO:0005886">
    <property type="term" value="C:plasma membrane"/>
    <property type="evidence" value="ECO:0007669"/>
    <property type="project" value="UniProtKB-SubCell"/>
</dbReference>
<feature type="transmembrane region" description="Helical" evidence="7">
    <location>
        <begin position="65"/>
        <end position="93"/>
    </location>
</feature>
<accession>A0A6J4SX83</accession>
<dbReference type="Gene3D" id="1.20.1250.20">
    <property type="entry name" value="MFS general substrate transporter like domains"/>
    <property type="match status" value="1"/>
</dbReference>
<feature type="transmembrane region" description="Helical" evidence="7">
    <location>
        <begin position="337"/>
        <end position="358"/>
    </location>
</feature>
<gene>
    <name evidence="9" type="ORF">AVDCRST_MAG05-2854</name>
</gene>
<evidence type="ECO:0000256" key="3">
    <source>
        <dbReference type="ARBA" id="ARBA00022475"/>
    </source>
</evidence>
<dbReference type="PANTHER" id="PTHR23513">
    <property type="entry name" value="INTEGRAL MEMBRANE EFFLUX PROTEIN-RELATED"/>
    <property type="match status" value="1"/>
</dbReference>
<evidence type="ECO:0000256" key="1">
    <source>
        <dbReference type="ARBA" id="ARBA00004651"/>
    </source>
</evidence>
<feature type="transmembrane region" description="Helical" evidence="7">
    <location>
        <begin position="215"/>
        <end position="236"/>
    </location>
</feature>
<feature type="transmembrane region" description="Helical" evidence="7">
    <location>
        <begin position="6"/>
        <end position="26"/>
    </location>
</feature>
<dbReference type="PANTHER" id="PTHR23513:SF6">
    <property type="entry name" value="MAJOR FACILITATOR SUPERFAMILY ASSOCIATED DOMAIN-CONTAINING PROTEIN"/>
    <property type="match status" value="1"/>
</dbReference>
<comment type="subcellular location">
    <subcellularLocation>
        <location evidence="1">Cell membrane</location>
        <topology evidence="1">Multi-pass membrane protein</topology>
    </subcellularLocation>
</comment>
<dbReference type="Pfam" id="PF05977">
    <property type="entry name" value="MFS_3"/>
    <property type="match status" value="1"/>
</dbReference>
<keyword evidence="3" id="KW-1003">Cell membrane</keyword>
<protein>
    <recommendedName>
        <fullName evidence="8">Major facilitator superfamily (MFS) profile domain-containing protein</fullName>
    </recommendedName>
</protein>
<organism evidence="9">
    <name type="scientific">uncultured Rubrobacteraceae bacterium</name>
    <dbReference type="NCBI Taxonomy" id="349277"/>
    <lineage>
        <taxon>Bacteria</taxon>
        <taxon>Bacillati</taxon>
        <taxon>Actinomycetota</taxon>
        <taxon>Rubrobacteria</taxon>
        <taxon>Rubrobacterales</taxon>
        <taxon>Rubrobacteraceae</taxon>
        <taxon>environmental samples</taxon>
    </lineage>
</organism>
<dbReference type="InterPro" id="IPR036259">
    <property type="entry name" value="MFS_trans_sf"/>
</dbReference>
<dbReference type="CDD" id="cd06173">
    <property type="entry name" value="MFS_MefA_like"/>
    <property type="match status" value="1"/>
</dbReference>
<reference evidence="9" key="1">
    <citation type="submission" date="2020-02" db="EMBL/GenBank/DDBJ databases">
        <authorList>
            <person name="Meier V. D."/>
        </authorList>
    </citation>
    <scope>NUCLEOTIDE SEQUENCE</scope>
    <source>
        <strain evidence="9">AVDCRST_MAG05</strain>
    </source>
</reference>
<keyword evidence="2" id="KW-0813">Transport</keyword>
<evidence type="ECO:0000256" key="5">
    <source>
        <dbReference type="ARBA" id="ARBA00022989"/>
    </source>
</evidence>
<feature type="transmembrane region" description="Helical" evidence="7">
    <location>
        <begin position="271"/>
        <end position="291"/>
    </location>
</feature>
<dbReference type="PROSITE" id="PS50850">
    <property type="entry name" value="MFS"/>
    <property type="match status" value="1"/>
</dbReference>
<dbReference type="EMBL" id="CADCVM010000316">
    <property type="protein sequence ID" value="CAA9508043.1"/>
    <property type="molecule type" value="Genomic_DNA"/>
</dbReference>
<dbReference type="InterPro" id="IPR010290">
    <property type="entry name" value="TM_effector"/>
</dbReference>
<proteinExistence type="predicted"/>
<keyword evidence="6 7" id="KW-0472">Membrane</keyword>
<evidence type="ECO:0000259" key="8">
    <source>
        <dbReference type="PROSITE" id="PS50850"/>
    </source>
</evidence>
<evidence type="ECO:0000256" key="6">
    <source>
        <dbReference type="ARBA" id="ARBA00023136"/>
    </source>
</evidence>
<sequence>MTRDPVLVAGVAVAQQLPWLLFSLPGGALVDRLDRRRVMWVSDAVRCATVGSLGLAVLLDLASLPVLYAAFFVLGAATVPFSAASTSILPSLVTRGDLAGANGRLFGAQVVAGEMVGPPLGGLLFAFSASLPFLLDAGSFAAASAMVLAMGGSFRVPQPGGVPRTTLWAEISEGFAWLWGHGLLRTLALVLGGMNLTSSATTAILVLFAGERLGLGPVGYGVLLSSLAVGGVLGALSAGRVAGWLGAGTTMRAGLLIEASTSAIIALWQDAYVVGTMLALFGFHALVWNVVTISLRQELVPDGLLGRVNSSYRLLGMGGAAAGALLGGLLAKGFGLAAPFLFAAASVAIMTIVAWRTIGNGAVTAARQNADTSA</sequence>
<keyword evidence="4 7" id="KW-0812">Transmembrane</keyword>
<dbReference type="SUPFAM" id="SSF103473">
    <property type="entry name" value="MFS general substrate transporter"/>
    <property type="match status" value="1"/>
</dbReference>
<evidence type="ECO:0000313" key="9">
    <source>
        <dbReference type="EMBL" id="CAA9508043.1"/>
    </source>
</evidence>
<evidence type="ECO:0000256" key="7">
    <source>
        <dbReference type="SAM" id="Phobius"/>
    </source>
</evidence>
<feature type="domain" description="Major facilitator superfamily (MFS) profile" evidence="8">
    <location>
        <begin position="1"/>
        <end position="362"/>
    </location>
</feature>
<evidence type="ECO:0000256" key="2">
    <source>
        <dbReference type="ARBA" id="ARBA00022448"/>
    </source>
</evidence>
<dbReference type="AlphaFoldDB" id="A0A6J4SX83"/>
<dbReference type="InterPro" id="IPR020846">
    <property type="entry name" value="MFS_dom"/>
</dbReference>
<feature type="transmembrane region" description="Helical" evidence="7">
    <location>
        <begin position="312"/>
        <end position="331"/>
    </location>
</feature>
<feature type="transmembrane region" description="Helical" evidence="7">
    <location>
        <begin position="105"/>
        <end position="127"/>
    </location>
</feature>
<feature type="transmembrane region" description="Helical" evidence="7">
    <location>
        <begin position="187"/>
        <end position="209"/>
    </location>
</feature>
<keyword evidence="5 7" id="KW-1133">Transmembrane helix</keyword>
<name>A0A6J4SX83_9ACTN</name>